<evidence type="ECO:0000256" key="2">
    <source>
        <dbReference type="SAM" id="SignalP"/>
    </source>
</evidence>
<feature type="chain" id="PRO_5015696622" description="GTP cyclohydrolase" evidence="2">
    <location>
        <begin position="24"/>
        <end position="211"/>
    </location>
</feature>
<evidence type="ECO:0000256" key="1">
    <source>
        <dbReference type="SAM" id="MobiDB-lite"/>
    </source>
</evidence>
<dbReference type="PROSITE" id="PS51257">
    <property type="entry name" value="PROKAR_LIPOPROTEIN"/>
    <property type="match status" value="1"/>
</dbReference>
<dbReference type="OrthoDB" id="713689at2"/>
<evidence type="ECO:0000313" key="4">
    <source>
        <dbReference type="Proteomes" id="UP000237640"/>
    </source>
</evidence>
<protein>
    <recommendedName>
        <fullName evidence="5">GTP cyclohydrolase</fullName>
    </recommendedName>
</protein>
<name>A0A2T0MC64_9FLAO</name>
<sequence length="211" mass="22575">MKTIEKLMNLRLLAILFAALTIASCSDDDDAPGEEDELEVITSVTLQFTNNADPMDVITATAVDPDGEGIAELQVQGGIALAADTQYTLTFIILNALDPDDVEDIGEEILDEDDEHQFFFSFTDGAFDSPTGTGNISPATGAINYNDQDDNGNPVGLSTNWTTAATGTTMGTFTARLQHQPPVNETPVKTSTSTSEDGEPDFNLTFDLTIQ</sequence>
<feature type="compositionally biased region" description="Polar residues" evidence="1">
    <location>
        <begin position="181"/>
        <end position="195"/>
    </location>
</feature>
<comment type="caution">
    <text evidence="3">The sequence shown here is derived from an EMBL/GenBank/DDBJ whole genome shotgun (WGS) entry which is preliminary data.</text>
</comment>
<feature type="signal peptide" evidence="2">
    <location>
        <begin position="1"/>
        <end position="23"/>
    </location>
</feature>
<dbReference type="EMBL" id="PVYX01000002">
    <property type="protein sequence ID" value="PRX55091.1"/>
    <property type="molecule type" value="Genomic_DNA"/>
</dbReference>
<gene>
    <name evidence="3" type="ORF">CLV81_3497</name>
</gene>
<keyword evidence="4" id="KW-1185">Reference proteome</keyword>
<accession>A0A2T0MC64</accession>
<keyword evidence="2" id="KW-0732">Signal</keyword>
<feature type="region of interest" description="Disordered" evidence="1">
    <location>
        <begin position="177"/>
        <end position="211"/>
    </location>
</feature>
<evidence type="ECO:0008006" key="5">
    <source>
        <dbReference type="Google" id="ProtNLM"/>
    </source>
</evidence>
<reference evidence="3 4" key="1">
    <citation type="submission" date="2018-03" db="EMBL/GenBank/DDBJ databases">
        <title>Genomic Encyclopedia of Archaeal and Bacterial Type Strains, Phase II (KMG-II): from individual species to whole genera.</title>
        <authorList>
            <person name="Goeker M."/>
        </authorList>
    </citation>
    <scope>NUCLEOTIDE SEQUENCE [LARGE SCALE GENOMIC DNA]</scope>
    <source>
        <strain evidence="3 4">DSM 25027</strain>
    </source>
</reference>
<organism evidence="3 4">
    <name type="scientific">Flagellimonas meridianipacifica</name>
    <dbReference type="NCBI Taxonomy" id="1080225"/>
    <lineage>
        <taxon>Bacteria</taxon>
        <taxon>Pseudomonadati</taxon>
        <taxon>Bacteroidota</taxon>
        <taxon>Flavobacteriia</taxon>
        <taxon>Flavobacteriales</taxon>
        <taxon>Flavobacteriaceae</taxon>
        <taxon>Flagellimonas</taxon>
    </lineage>
</organism>
<proteinExistence type="predicted"/>
<dbReference type="Proteomes" id="UP000237640">
    <property type="component" value="Unassembled WGS sequence"/>
</dbReference>
<evidence type="ECO:0000313" key="3">
    <source>
        <dbReference type="EMBL" id="PRX55091.1"/>
    </source>
</evidence>
<dbReference type="AlphaFoldDB" id="A0A2T0MC64"/>